<keyword evidence="3" id="KW-1185">Reference proteome</keyword>
<proteinExistence type="predicted"/>
<sequence length="319" mass="35024">MGRLTGFFSVNGDALIDATNIASDGNYAPVTAGTTVSEIINDPAFVDFGRLLFPVDRTISTDMTLTDISSSNVYVWYSEIKADTTVKIINRLKKDAEEGNQIFFPIYSEKEMQEDSSKKDTGLFFFRGEPGAKFAMMNAGGGFMYVGAMHDSFPHALEVSEMGYHAFALIYRPDDAYADLARGIAYIYDHADELEVDPEGYSLWGGSAGARMAATLGNRDAMRYFGRPDIPQAAAVIMQYTGYTAVSKQDAPTYACVGTNDGIASWRTMQRRLQTLADYGIPTEFHAYDGLSHGFGLGIGTNAEGWVNDAVAFWKKQME</sequence>
<gene>
    <name evidence="2" type="ORF">SAMN02745215_00663</name>
</gene>
<dbReference type="GO" id="GO:0016787">
    <property type="term" value="F:hydrolase activity"/>
    <property type="evidence" value="ECO:0007669"/>
    <property type="project" value="UniProtKB-KW"/>
</dbReference>
<dbReference type="STRING" id="1121395.SAMN02745215_00663"/>
<dbReference type="RefSeq" id="WP_242954534.1">
    <property type="nucleotide sequence ID" value="NZ_FRDN01000004.1"/>
</dbReference>
<organism evidence="2 3">
    <name type="scientific">Desulfitobacterium chlororespirans DSM 11544</name>
    <dbReference type="NCBI Taxonomy" id="1121395"/>
    <lineage>
        <taxon>Bacteria</taxon>
        <taxon>Bacillati</taxon>
        <taxon>Bacillota</taxon>
        <taxon>Clostridia</taxon>
        <taxon>Eubacteriales</taxon>
        <taxon>Desulfitobacteriaceae</taxon>
        <taxon>Desulfitobacterium</taxon>
    </lineage>
</organism>
<dbReference type="EMBL" id="FRDN01000004">
    <property type="protein sequence ID" value="SHN56297.1"/>
    <property type="molecule type" value="Genomic_DNA"/>
</dbReference>
<accession>A0A1M7SCR3</accession>
<name>A0A1M7SCR3_9FIRM</name>
<dbReference type="AlphaFoldDB" id="A0A1M7SCR3"/>
<dbReference type="SUPFAM" id="SSF53474">
    <property type="entry name" value="alpha/beta-Hydrolases"/>
    <property type="match status" value="1"/>
</dbReference>
<evidence type="ECO:0000313" key="2">
    <source>
        <dbReference type="EMBL" id="SHN56297.1"/>
    </source>
</evidence>
<dbReference type="PANTHER" id="PTHR48081:SF6">
    <property type="entry name" value="PEPTIDASE S9 PROLYL OLIGOPEPTIDASE CATALYTIC DOMAIN-CONTAINING PROTEIN"/>
    <property type="match status" value="1"/>
</dbReference>
<keyword evidence="1" id="KW-0378">Hydrolase</keyword>
<dbReference type="PANTHER" id="PTHR48081">
    <property type="entry name" value="AB HYDROLASE SUPERFAMILY PROTEIN C4A8.06C"/>
    <property type="match status" value="1"/>
</dbReference>
<dbReference type="Proteomes" id="UP000184010">
    <property type="component" value="Unassembled WGS sequence"/>
</dbReference>
<dbReference type="InterPro" id="IPR050300">
    <property type="entry name" value="GDXG_lipolytic_enzyme"/>
</dbReference>
<reference evidence="3" key="1">
    <citation type="submission" date="2016-12" db="EMBL/GenBank/DDBJ databases">
        <authorList>
            <person name="Varghese N."/>
            <person name="Submissions S."/>
        </authorList>
    </citation>
    <scope>NUCLEOTIDE SEQUENCE [LARGE SCALE GENOMIC DNA]</scope>
    <source>
        <strain evidence="3">DSM 11544</strain>
    </source>
</reference>
<dbReference type="InterPro" id="IPR029058">
    <property type="entry name" value="AB_hydrolase_fold"/>
</dbReference>
<evidence type="ECO:0000313" key="3">
    <source>
        <dbReference type="Proteomes" id="UP000184010"/>
    </source>
</evidence>
<protein>
    <submittedName>
        <fullName evidence="2">Acetyl esterase/lipase</fullName>
    </submittedName>
</protein>
<dbReference type="Gene3D" id="3.40.50.1820">
    <property type="entry name" value="alpha/beta hydrolase"/>
    <property type="match status" value="1"/>
</dbReference>
<evidence type="ECO:0000256" key="1">
    <source>
        <dbReference type="ARBA" id="ARBA00022801"/>
    </source>
</evidence>